<sequence>MHLDRRLTWQKHIWSKIKALDAKLRSMYWLIGKKSQLTNKSKIAVYKTILKPVWTYGIEPWGTASNSNIEILERFQTKAIRSMFNIPKYIHNKYIPHDLRLNTVKQEIAARSLKYQQKLTSHVNALAAKLMGSGSTVYTRLRRNSVPNLVKRFTKE</sequence>
<name>A0A8S3XL69_PARAO</name>
<reference evidence="1" key="1">
    <citation type="submission" date="2021-04" db="EMBL/GenBank/DDBJ databases">
        <authorList>
            <person name="Tunstrom K."/>
        </authorList>
    </citation>
    <scope>NUCLEOTIDE SEQUENCE</scope>
</reference>
<proteinExistence type="predicted"/>
<organism evidence="1 2">
    <name type="scientific">Parnassius apollo</name>
    <name type="common">Apollo butterfly</name>
    <name type="synonym">Papilio apollo</name>
    <dbReference type="NCBI Taxonomy" id="110799"/>
    <lineage>
        <taxon>Eukaryota</taxon>
        <taxon>Metazoa</taxon>
        <taxon>Ecdysozoa</taxon>
        <taxon>Arthropoda</taxon>
        <taxon>Hexapoda</taxon>
        <taxon>Insecta</taxon>
        <taxon>Pterygota</taxon>
        <taxon>Neoptera</taxon>
        <taxon>Endopterygota</taxon>
        <taxon>Lepidoptera</taxon>
        <taxon>Glossata</taxon>
        <taxon>Ditrysia</taxon>
        <taxon>Papilionoidea</taxon>
        <taxon>Papilionidae</taxon>
        <taxon>Parnassiinae</taxon>
        <taxon>Parnassini</taxon>
        <taxon>Parnassius</taxon>
        <taxon>Parnassius</taxon>
    </lineage>
</organism>
<gene>
    <name evidence="1" type="ORF">PAPOLLO_LOCUS19510</name>
</gene>
<dbReference type="Proteomes" id="UP000691718">
    <property type="component" value="Unassembled WGS sequence"/>
</dbReference>
<dbReference type="EMBL" id="CAJQZP010001211">
    <property type="protein sequence ID" value="CAG5030614.1"/>
    <property type="molecule type" value="Genomic_DNA"/>
</dbReference>
<accession>A0A8S3XL69</accession>
<evidence type="ECO:0000313" key="2">
    <source>
        <dbReference type="Proteomes" id="UP000691718"/>
    </source>
</evidence>
<comment type="caution">
    <text evidence="1">The sequence shown here is derived from an EMBL/GenBank/DDBJ whole genome shotgun (WGS) entry which is preliminary data.</text>
</comment>
<evidence type="ECO:0000313" key="1">
    <source>
        <dbReference type="EMBL" id="CAG5030614.1"/>
    </source>
</evidence>
<dbReference type="OrthoDB" id="415068at2759"/>
<protein>
    <submittedName>
        <fullName evidence="1">(apollo) hypothetical protein</fullName>
    </submittedName>
</protein>
<dbReference type="AlphaFoldDB" id="A0A8S3XL69"/>
<keyword evidence="2" id="KW-1185">Reference proteome</keyword>